<dbReference type="InterPro" id="IPR029052">
    <property type="entry name" value="Metallo-depent_PP-like"/>
</dbReference>
<evidence type="ECO:0000259" key="1">
    <source>
        <dbReference type="Pfam" id="PF00149"/>
    </source>
</evidence>
<dbReference type="SUPFAM" id="SSF56300">
    <property type="entry name" value="Metallo-dependent phosphatases"/>
    <property type="match status" value="1"/>
</dbReference>
<dbReference type="Gene3D" id="3.60.21.10">
    <property type="match status" value="1"/>
</dbReference>
<dbReference type="EMBL" id="JHEG02000058">
    <property type="protein sequence ID" value="KIE08199.1"/>
    <property type="molecule type" value="Genomic_DNA"/>
</dbReference>
<dbReference type="PANTHER" id="PTHR35769:SF2">
    <property type="entry name" value="CALCINEURIN-LIKE METALLO-PHOSPHOESTERASE SUPERFAMILY PROTEIN"/>
    <property type="match status" value="1"/>
</dbReference>
<keyword evidence="4" id="KW-1185">Reference proteome</keyword>
<dbReference type="STRING" id="1479485.DA73_0226510"/>
<evidence type="ECO:0000313" key="3">
    <source>
        <dbReference type="EMBL" id="KIE08199.1"/>
    </source>
</evidence>
<feature type="domain" description="Calcineurin-like phosphoesterase" evidence="1">
    <location>
        <begin position="11"/>
        <end position="226"/>
    </location>
</feature>
<dbReference type="PANTHER" id="PTHR35769">
    <property type="entry name" value="CALCINEURIN-LIKE METALLO-PHOSPHOESTERASE SUPERFAMILY PROTEIN"/>
    <property type="match status" value="1"/>
</dbReference>
<dbReference type="RefSeq" id="WP_038079217.1">
    <property type="nucleotide sequence ID" value="NZ_JHEG04000001.1"/>
</dbReference>
<protein>
    <submittedName>
        <fullName evidence="3">Metallophosphoesterase</fullName>
    </submittedName>
    <submittedName>
        <fullName evidence="2">TIGR04168 family protein</fullName>
    </submittedName>
</protein>
<reference evidence="3" key="1">
    <citation type="journal article" date="2015" name="Genome Announc.">
        <title>Draft Genome Sequence of Tolypothrix boutellei Strain VB521301.</title>
        <authorList>
            <person name="Chandrababunaidu M.M."/>
            <person name="Singh D."/>
            <person name="Sen D."/>
            <person name="Bhan S."/>
            <person name="Das S."/>
            <person name="Gupta A."/>
            <person name="Adhikary S.P."/>
            <person name="Tripathy S."/>
        </authorList>
    </citation>
    <scope>NUCLEOTIDE SEQUENCE</scope>
    <source>
        <strain evidence="3">VB521301</strain>
    </source>
</reference>
<proteinExistence type="predicted"/>
<dbReference type="InterPro" id="IPR004843">
    <property type="entry name" value="Calcineurin-like_PHP"/>
</dbReference>
<dbReference type="GO" id="GO:0016787">
    <property type="term" value="F:hydrolase activity"/>
    <property type="evidence" value="ECO:0007669"/>
    <property type="project" value="InterPro"/>
</dbReference>
<dbReference type="NCBIfam" id="TIGR04168">
    <property type="entry name" value="TIGR04168 family protein"/>
    <property type="match status" value="1"/>
</dbReference>
<dbReference type="OrthoDB" id="504928at2"/>
<dbReference type="AlphaFoldDB" id="A0A0C1QRV2"/>
<gene>
    <name evidence="3" type="ORF">DA73_0226510</name>
    <name evidence="2" type="ORF">DA73_0400010635</name>
</gene>
<reference evidence="2" key="2">
    <citation type="submission" date="2019-11" db="EMBL/GenBank/DDBJ databases">
        <title>Improved Assembly of Tolypothrix boutellei genome.</title>
        <authorList>
            <person name="Sarangi A.N."/>
            <person name="Mukherjee M."/>
            <person name="Ghosh S."/>
            <person name="Singh D."/>
            <person name="Das A."/>
            <person name="Kant S."/>
            <person name="Prusty A."/>
            <person name="Tripathy S."/>
        </authorList>
    </citation>
    <scope>NUCLEOTIDE SEQUENCE</scope>
    <source>
        <strain evidence="2">VB521301</strain>
    </source>
</reference>
<accession>A0A0C1QRV2</accession>
<dbReference type="Pfam" id="PF00149">
    <property type="entry name" value="Metallophos"/>
    <property type="match status" value="1"/>
</dbReference>
<comment type="caution">
    <text evidence="3">The sequence shown here is derived from an EMBL/GenBank/DDBJ whole genome shotgun (WGS) entry which is preliminary data.</text>
</comment>
<name>A0A0C1QRV2_9CYAN</name>
<organism evidence="3">
    <name type="scientific">Tolypothrix bouteillei VB521301</name>
    <dbReference type="NCBI Taxonomy" id="1479485"/>
    <lineage>
        <taxon>Bacteria</taxon>
        <taxon>Bacillati</taxon>
        <taxon>Cyanobacteriota</taxon>
        <taxon>Cyanophyceae</taxon>
        <taxon>Nostocales</taxon>
        <taxon>Tolypothrichaceae</taxon>
        <taxon>Tolypothrix</taxon>
    </lineage>
</organism>
<evidence type="ECO:0000313" key="4">
    <source>
        <dbReference type="Proteomes" id="UP000029738"/>
    </source>
</evidence>
<dbReference type="InterPro" id="IPR027629">
    <property type="entry name" value="DevT-like"/>
</dbReference>
<dbReference type="CDD" id="cd07397">
    <property type="entry name" value="MPP_NostocDevT-like"/>
    <property type="match status" value="1"/>
</dbReference>
<evidence type="ECO:0000313" key="2">
    <source>
        <dbReference type="EMBL" id="KAF3885876.1"/>
    </source>
</evidence>
<dbReference type="EMBL" id="JHEG04000001">
    <property type="protein sequence ID" value="KAF3885876.1"/>
    <property type="molecule type" value="Genomic_DNA"/>
</dbReference>
<dbReference type="Proteomes" id="UP000029738">
    <property type="component" value="Unassembled WGS sequence"/>
</dbReference>
<sequence>MTSQTTNSKTIKIAVVGDVHDQWEEEDGIALKHLGVDLVLFVGDFGNESVDVVKAIASLDIPKAAVMGNHDAWYTATEWGRKKCPYDRTKENWVQQQLDLLGETQVGYGKLDFPNWNLTVVGGRPFSWGGPEWKYADFYQQWFGVTSFEDSTARIVAAAKSAAYENIIFIGHNGPIGLGERPEDPCGKDWHPIGGDFGDPDLAEAIAQSMIAGKTIPLVTFGHMHHTLRHTKKEPRKRVFTSPEGVVYLNAASVPRIVETNEGKQRNFSIVLLESGSVSQASLVWVGKDFSVASEEILYKKPSPVVQTA</sequence>